<dbReference type="InterPro" id="IPR036388">
    <property type="entry name" value="WH-like_DNA-bd_sf"/>
</dbReference>
<dbReference type="Pfam" id="PF00392">
    <property type="entry name" value="GntR"/>
    <property type="match status" value="1"/>
</dbReference>
<evidence type="ECO:0000256" key="2">
    <source>
        <dbReference type="ARBA" id="ARBA00023125"/>
    </source>
</evidence>
<keyword evidence="3" id="KW-0804">Transcription</keyword>
<dbReference type="PRINTS" id="PR00035">
    <property type="entry name" value="HTHGNTR"/>
</dbReference>
<keyword evidence="7" id="KW-1185">Reference proteome</keyword>
<dbReference type="InterPro" id="IPR008920">
    <property type="entry name" value="TF_FadR/GntR_C"/>
</dbReference>
<evidence type="ECO:0000256" key="1">
    <source>
        <dbReference type="ARBA" id="ARBA00023015"/>
    </source>
</evidence>
<name>A0ABU3WVI4_9NOCA</name>
<evidence type="ECO:0000313" key="7">
    <source>
        <dbReference type="Proteomes" id="UP001275440"/>
    </source>
</evidence>
<dbReference type="SUPFAM" id="SSF46785">
    <property type="entry name" value="Winged helix' DNA-binding domain"/>
    <property type="match status" value="1"/>
</dbReference>
<dbReference type="InterPro" id="IPR000524">
    <property type="entry name" value="Tscrpt_reg_HTH_GntR"/>
</dbReference>
<dbReference type="Proteomes" id="UP001275440">
    <property type="component" value="Unassembled WGS sequence"/>
</dbReference>
<comment type="caution">
    <text evidence="6">The sequence shown here is derived from an EMBL/GenBank/DDBJ whole genome shotgun (WGS) entry which is preliminary data.</text>
</comment>
<dbReference type="EMBL" id="WBMO01000005">
    <property type="protein sequence ID" value="MDV2477757.1"/>
    <property type="molecule type" value="Genomic_DNA"/>
</dbReference>
<dbReference type="PANTHER" id="PTHR43537">
    <property type="entry name" value="TRANSCRIPTIONAL REGULATOR, GNTR FAMILY"/>
    <property type="match status" value="1"/>
</dbReference>
<dbReference type="Pfam" id="PF07729">
    <property type="entry name" value="FCD"/>
    <property type="match status" value="1"/>
</dbReference>
<protein>
    <submittedName>
        <fullName evidence="6">GntR family transcriptional regulator</fullName>
    </submittedName>
</protein>
<proteinExistence type="predicted"/>
<keyword evidence="1" id="KW-0805">Transcription regulation</keyword>
<dbReference type="SMART" id="SM00345">
    <property type="entry name" value="HTH_GNTR"/>
    <property type="match status" value="1"/>
</dbReference>
<feature type="domain" description="HTH gntR-type" evidence="4">
    <location>
        <begin position="76"/>
        <end position="132"/>
    </location>
</feature>
<feature type="domain" description="GntR C-terminal" evidence="5">
    <location>
        <begin position="142"/>
        <end position="262"/>
    </location>
</feature>
<dbReference type="Gene3D" id="1.10.10.10">
    <property type="entry name" value="Winged helix-like DNA-binding domain superfamily/Winged helix DNA-binding domain"/>
    <property type="match status" value="1"/>
</dbReference>
<evidence type="ECO:0000256" key="3">
    <source>
        <dbReference type="ARBA" id="ARBA00023163"/>
    </source>
</evidence>
<dbReference type="InterPro" id="IPR011711">
    <property type="entry name" value="GntR_C"/>
</dbReference>
<evidence type="ECO:0000313" key="6">
    <source>
        <dbReference type="EMBL" id="MDV2477757.1"/>
    </source>
</evidence>
<organism evidence="6 7">
    <name type="scientific">Rhodococcus zopfii</name>
    <dbReference type="NCBI Taxonomy" id="43772"/>
    <lineage>
        <taxon>Bacteria</taxon>
        <taxon>Bacillati</taxon>
        <taxon>Actinomycetota</taxon>
        <taxon>Actinomycetes</taxon>
        <taxon>Mycobacteriales</taxon>
        <taxon>Nocardiaceae</taxon>
        <taxon>Rhodococcus</taxon>
    </lineage>
</organism>
<dbReference type="Gene3D" id="1.20.120.530">
    <property type="entry name" value="GntR ligand-binding domain-like"/>
    <property type="match status" value="1"/>
</dbReference>
<gene>
    <name evidence="6" type="ORF">F8M49_24530</name>
</gene>
<evidence type="ECO:0000259" key="5">
    <source>
        <dbReference type="SMART" id="SM00895"/>
    </source>
</evidence>
<dbReference type="SUPFAM" id="SSF48008">
    <property type="entry name" value="GntR ligand-binding domain-like"/>
    <property type="match status" value="1"/>
</dbReference>
<evidence type="ECO:0000259" key="4">
    <source>
        <dbReference type="SMART" id="SM00345"/>
    </source>
</evidence>
<sequence>MPPGWLWHCLWWASPLWRYTTVRCRSGTPTPAIRWRSWTGDGRSPPIQHERGRTWYAPARVSRIPPNSGTMPAASTNACVRIWSTGGFEPGAALSEAALTARYGVSRTPVREALARLDQDALVERGPRGYQVRVGGPADVLEIYEARIALEGVAAADAAERRTELELARLRKIHEQMCTSTETRVILEMNTRFHRELWAAAHNHTISTLLQRLSAQLRLFDRGTRGIEDLECTKAEHERILEAITVRDSVLARTEVTAHLSRTREERINHFAQSGLDL</sequence>
<dbReference type="PANTHER" id="PTHR43537:SF5">
    <property type="entry name" value="UXU OPERON TRANSCRIPTIONAL REGULATOR"/>
    <property type="match status" value="1"/>
</dbReference>
<reference evidence="6 7" key="1">
    <citation type="submission" date="2019-10" db="EMBL/GenBank/DDBJ databases">
        <title>Draft Genome Assembly of Rhodococcus zopfii DSM44189.</title>
        <authorList>
            <person name="Sutton J.M."/>
            <person name="Akob D.M."/>
            <person name="Bushman T.J."/>
        </authorList>
    </citation>
    <scope>NUCLEOTIDE SEQUENCE [LARGE SCALE GENOMIC DNA]</scope>
    <source>
        <strain evidence="6 7">DSM 44189</strain>
    </source>
</reference>
<accession>A0ABU3WVI4</accession>
<dbReference type="InterPro" id="IPR036390">
    <property type="entry name" value="WH_DNA-bd_sf"/>
</dbReference>
<keyword evidence="2" id="KW-0238">DNA-binding</keyword>
<dbReference type="SMART" id="SM00895">
    <property type="entry name" value="FCD"/>
    <property type="match status" value="1"/>
</dbReference>